<evidence type="ECO:0000256" key="7">
    <source>
        <dbReference type="SAM" id="Phobius"/>
    </source>
</evidence>
<accession>A0ABZ1CD08</accession>
<keyword evidence="4 7" id="KW-0812">Transmembrane</keyword>
<dbReference type="Proteomes" id="UP000738431">
    <property type="component" value="Chromosome"/>
</dbReference>
<evidence type="ECO:0000256" key="1">
    <source>
        <dbReference type="ARBA" id="ARBA00004141"/>
    </source>
</evidence>
<reference evidence="9 10" key="1">
    <citation type="submission" date="2023-12" db="EMBL/GenBank/DDBJ databases">
        <title>Description of an unclassified Opitutus bacterium of Verrucomicrobiota.</title>
        <authorList>
            <person name="Zhang D.-F."/>
        </authorList>
    </citation>
    <scope>NUCLEOTIDE SEQUENCE [LARGE SCALE GENOMIC DNA]</scope>
    <source>
        <strain evidence="9 10">WL0086</strain>
    </source>
</reference>
<evidence type="ECO:0000259" key="8">
    <source>
        <dbReference type="Pfam" id="PF00535"/>
    </source>
</evidence>
<evidence type="ECO:0000313" key="9">
    <source>
        <dbReference type="EMBL" id="WRQ89545.1"/>
    </source>
</evidence>
<name>A0ABZ1CD08_9BACT</name>
<dbReference type="PANTHER" id="PTHR48090">
    <property type="entry name" value="UNDECAPRENYL-PHOSPHATE 4-DEOXY-4-FORMAMIDO-L-ARABINOSE TRANSFERASE-RELATED"/>
    <property type="match status" value="1"/>
</dbReference>
<gene>
    <name evidence="9" type="ORF">K1X11_009000</name>
</gene>
<evidence type="ECO:0000256" key="2">
    <source>
        <dbReference type="ARBA" id="ARBA00022676"/>
    </source>
</evidence>
<evidence type="ECO:0000256" key="4">
    <source>
        <dbReference type="ARBA" id="ARBA00022692"/>
    </source>
</evidence>
<organism evidence="9 10">
    <name type="scientific">Actomonas aquatica</name>
    <dbReference type="NCBI Taxonomy" id="2866162"/>
    <lineage>
        <taxon>Bacteria</taxon>
        <taxon>Pseudomonadati</taxon>
        <taxon>Verrucomicrobiota</taxon>
        <taxon>Opitutia</taxon>
        <taxon>Opitutales</taxon>
        <taxon>Opitutaceae</taxon>
        <taxon>Actomonas</taxon>
    </lineage>
</organism>
<keyword evidence="6 7" id="KW-0472">Membrane</keyword>
<dbReference type="SUPFAM" id="SSF53448">
    <property type="entry name" value="Nucleotide-diphospho-sugar transferases"/>
    <property type="match status" value="1"/>
</dbReference>
<dbReference type="CDD" id="cd04187">
    <property type="entry name" value="DPM1_like_bac"/>
    <property type="match status" value="1"/>
</dbReference>
<dbReference type="PANTHER" id="PTHR48090:SF1">
    <property type="entry name" value="PROPHAGE BACTOPRENOL GLUCOSYL TRANSFERASE HOMOLOG"/>
    <property type="match status" value="1"/>
</dbReference>
<dbReference type="EMBL" id="CP139781">
    <property type="protein sequence ID" value="WRQ89545.1"/>
    <property type="molecule type" value="Genomic_DNA"/>
</dbReference>
<keyword evidence="3 9" id="KW-0808">Transferase</keyword>
<keyword evidence="5 7" id="KW-1133">Transmembrane helix</keyword>
<dbReference type="InterPro" id="IPR001173">
    <property type="entry name" value="Glyco_trans_2-like"/>
</dbReference>
<dbReference type="InterPro" id="IPR050256">
    <property type="entry name" value="Glycosyltransferase_2"/>
</dbReference>
<sequence>MDADSPIIAIVMPVFNEEDVLPETFRRLAALFDAEAGIRWRAVLVDDGSRDASAAQLQAQATADPRFETVFLTRNFGFQAALAAGLVHAADADAVVTMDADLQDPPELIPELVAAWRDGAGVVLAVRRSRQETGLRRLGMDLFHATFSRLTDQPLERNNTGTFGLMDRSAVAAFNQLIERNRFFPGLRAWVGFDVREVLYDRQERAAGEPKQSFSRLVRYALDGVFSFSRLPLRLVTYLGLLVAGVGFALGAFYAVRRILGIEIAETGFTTLVTLLLFLGGVQLIGIGVLGEYLGRIYDEVKRRPLYLVRPNDRARR</sequence>
<keyword evidence="2 9" id="KW-0328">Glycosyltransferase</keyword>
<feature type="domain" description="Glycosyltransferase 2-like" evidence="8">
    <location>
        <begin position="10"/>
        <end position="171"/>
    </location>
</feature>
<keyword evidence="10" id="KW-1185">Reference proteome</keyword>
<proteinExistence type="predicted"/>
<dbReference type="GO" id="GO:0016757">
    <property type="term" value="F:glycosyltransferase activity"/>
    <property type="evidence" value="ECO:0007669"/>
    <property type="project" value="UniProtKB-KW"/>
</dbReference>
<dbReference type="InterPro" id="IPR029044">
    <property type="entry name" value="Nucleotide-diphossugar_trans"/>
</dbReference>
<evidence type="ECO:0000313" key="10">
    <source>
        <dbReference type="Proteomes" id="UP000738431"/>
    </source>
</evidence>
<dbReference type="RefSeq" id="WP_221029768.1">
    <property type="nucleotide sequence ID" value="NZ_CP139781.1"/>
</dbReference>
<dbReference type="EC" id="2.4.-.-" evidence="9"/>
<evidence type="ECO:0000256" key="3">
    <source>
        <dbReference type="ARBA" id="ARBA00022679"/>
    </source>
</evidence>
<comment type="subcellular location">
    <subcellularLocation>
        <location evidence="1">Membrane</location>
        <topology evidence="1">Multi-pass membrane protein</topology>
    </subcellularLocation>
</comment>
<evidence type="ECO:0000256" key="5">
    <source>
        <dbReference type="ARBA" id="ARBA00022989"/>
    </source>
</evidence>
<dbReference type="Gene3D" id="3.90.550.10">
    <property type="entry name" value="Spore Coat Polysaccharide Biosynthesis Protein SpsA, Chain A"/>
    <property type="match status" value="1"/>
</dbReference>
<dbReference type="Pfam" id="PF00535">
    <property type="entry name" value="Glycos_transf_2"/>
    <property type="match status" value="1"/>
</dbReference>
<evidence type="ECO:0000256" key="6">
    <source>
        <dbReference type="ARBA" id="ARBA00023136"/>
    </source>
</evidence>
<feature type="transmembrane region" description="Helical" evidence="7">
    <location>
        <begin position="268"/>
        <end position="294"/>
    </location>
</feature>
<feature type="transmembrane region" description="Helical" evidence="7">
    <location>
        <begin position="235"/>
        <end position="256"/>
    </location>
</feature>
<protein>
    <submittedName>
        <fullName evidence="9">Glycosyltransferase family 2 protein</fullName>
        <ecNumber evidence="9">2.4.-.-</ecNumber>
    </submittedName>
</protein>